<comment type="caution">
    <text evidence="1">The sequence shown here is derived from an EMBL/GenBank/DDBJ whole genome shotgun (WGS) entry which is preliminary data.</text>
</comment>
<accession>A0A1J5S3C2</accession>
<reference evidence="1" key="1">
    <citation type="submission" date="2016-10" db="EMBL/GenBank/DDBJ databases">
        <title>Sequence of Gallionella enrichment culture.</title>
        <authorList>
            <person name="Poehlein A."/>
            <person name="Muehling M."/>
            <person name="Daniel R."/>
        </authorList>
    </citation>
    <scope>NUCLEOTIDE SEQUENCE</scope>
</reference>
<gene>
    <name evidence="1" type="ORF">GALL_153000</name>
</gene>
<dbReference type="AlphaFoldDB" id="A0A1J5S3C2"/>
<proteinExistence type="predicted"/>
<organism evidence="1">
    <name type="scientific">mine drainage metagenome</name>
    <dbReference type="NCBI Taxonomy" id="410659"/>
    <lineage>
        <taxon>unclassified sequences</taxon>
        <taxon>metagenomes</taxon>
        <taxon>ecological metagenomes</taxon>
    </lineage>
</organism>
<protein>
    <submittedName>
        <fullName evidence="1">Uncharacterized protein</fullName>
    </submittedName>
</protein>
<dbReference type="EMBL" id="MLJW01000073">
    <property type="protein sequence ID" value="OIR02586.1"/>
    <property type="molecule type" value="Genomic_DNA"/>
</dbReference>
<sequence>MSNNAMTSRQVFLRITDNQEKKTSFDERRAWDVDRFMAAIQKQYRDQGEKDKTPNRFTVEMITKDQYRDATGRVAA</sequence>
<evidence type="ECO:0000313" key="1">
    <source>
        <dbReference type="EMBL" id="OIR02586.1"/>
    </source>
</evidence>
<name>A0A1J5S3C2_9ZZZZ</name>